<dbReference type="AlphaFoldDB" id="A0A8J7GMT3"/>
<dbReference type="EMBL" id="JADOUF010000001">
    <property type="protein sequence ID" value="MBG6134533.1"/>
    <property type="molecule type" value="Genomic_DNA"/>
</dbReference>
<dbReference type="Proteomes" id="UP000622552">
    <property type="component" value="Unassembled WGS sequence"/>
</dbReference>
<reference evidence="1" key="1">
    <citation type="submission" date="2020-11" db="EMBL/GenBank/DDBJ databases">
        <title>Sequencing the genomes of 1000 actinobacteria strains.</title>
        <authorList>
            <person name="Klenk H.-P."/>
        </authorList>
    </citation>
    <scope>NUCLEOTIDE SEQUENCE</scope>
    <source>
        <strain evidence="1">DSM 45356</strain>
    </source>
</reference>
<accession>A0A8J7GMT3</accession>
<comment type="caution">
    <text evidence="1">The sequence shown here is derived from an EMBL/GenBank/DDBJ whole genome shotgun (WGS) entry which is preliminary data.</text>
</comment>
<gene>
    <name evidence="1" type="ORF">IW245_000727</name>
</gene>
<name>A0A8J7GMT3_9ACTN</name>
<dbReference type="RefSeq" id="WP_267920109.1">
    <property type="nucleotide sequence ID" value="NZ_BONS01000023.1"/>
</dbReference>
<evidence type="ECO:0000313" key="1">
    <source>
        <dbReference type="EMBL" id="MBG6134533.1"/>
    </source>
</evidence>
<keyword evidence="2" id="KW-1185">Reference proteome</keyword>
<proteinExistence type="predicted"/>
<sequence length="44" mass="4403">MSRIVALFLTAAALTGLGVGVTTAVSPDHFTRPATVADGYGAEP</sequence>
<organism evidence="1 2">
    <name type="scientific">Longispora fulva</name>
    <dbReference type="NCBI Taxonomy" id="619741"/>
    <lineage>
        <taxon>Bacteria</taxon>
        <taxon>Bacillati</taxon>
        <taxon>Actinomycetota</taxon>
        <taxon>Actinomycetes</taxon>
        <taxon>Micromonosporales</taxon>
        <taxon>Micromonosporaceae</taxon>
        <taxon>Longispora</taxon>
    </lineage>
</organism>
<protein>
    <submittedName>
        <fullName evidence="1">Uncharacterized protein</fullName>
    </submittedName>
</protein>
<evidence type="ECO:0000313" key="2">
    <source>
        <dbReference type="Proteomes" id="UP000622552"/>
    </source>
</evidence>